<accession>A0AAV4RIL8</accession>
<dbReference type="EMBL" id="BPLR01008115">
    <property type="protein sequence ID" value="GIY22178.1"/>
    <property type="molecule type" value="Genomic_DNA"/>
</dbReference>
<evidence type="ECO:0000313" key="2">
    <source>
        <dbReference type="EMBL" id="GIY22178.1"/>
    </source>
</evidence>
<reference evidence="2 3" key="1">
    <citation type="submission" date="2021-06" db="EMBL/GenBank/DDBJ databases">
        <title>Caerostris extrusa draft genome.</title>
        <authorList>
            <person name="Kono N."/>
            <person name="Arakawa K."/>
        </authorList>
    </citation>
    <scope>NUCLEOTIDE SEQUENCE [LARGE SCALE GENOMIC DNA]</scope>
</reference>
<protein>
    <submittedName>
        <fullName evidence="2">Uncharacterized protein</fullName>
    </submittedName>
</protein>
<gene>
    <name evidence="2" type="ORF">CEXT_351351</name>
</gene>
<name>A0AAV4RIL8_CAEEX</name>
<organism evidence="2 3">
    <name type="scientific">Caerostris extrusa</name>
    <name type="common">Bark spider</name>
    <name type="synonym">Caerostris bankana</name>
    <dbReference type="NCBI Taxonomy" id="172846"/>
    <lineage>
        <taxon>Eukaryota</taxon>
        <taxon>Metazoa</taxon>
        <taxon>Ecdysozoa</taxon>
        <taxon>Arthropoda</taxon>
        <taxon>Chelicerata</taxon>
        <taxon>Arachnida</taxon>
        <taxon>Araneae</taxon>
        <taxon>Araneomorphae</taxon>
        <taxon>Entelegynae</taxon>
        <taxon>Araneoidea</taxon>
        <taxon>Araneidae</taxon>
        <taxon>Caerostris</taxon>
    </lineage>
</organism>
<comment type="caution">
    <text evidence="2">The sequence shown here is derived from an EMBL/GenBank/DDBJ whole genome shotgun (WGS) entry which is preliminary data.</text>
</comment>
<dbReference type="Proteomes" id="UP001054945">
    <property type="component" value="Unassembled WGS sequence"/>
</dbReference>
<keyword evidence="3" id="KW-1185">Reference proteome</keyword>
<feature type="region of interest" description="Disordered" evidence="1">
    <location>
        <begin position="58"/>
        <end position="95"/>
    </location>
</feature>
<sequence length="95" mass="10399">MYHRRPASISEILLRTRRKAFIVMSRGGSDDSEGWKGRGVPPGVARACRAAPIRAEWKRAGQKSPARASGSMAVPLHHSTGNYLHLTPESPAPRK</sequence>
<proteinExistence type="predicted"/>
<evidence type="ECO:0000313" key="3">
    <source>
        <dbReference type="Proteomes" id="UP001054945"/>
    </source>
</evidence>
<evidence type="ECO:0000256" key="1">
    <source>
        <dbReference type="SAM" id="MobiDB-lite"/>
    </source>
</evidence>
<dbReference type="AlphaFoldDB" id="A0AAV4RIL8"/>